<comment type="subcellular location">
    <subcellularLocation>
        <location evidence="1">Membrane</location>
        <topology evidence="1">Multi-pass membrane protein</topology>
    </subcellularLocation>
</comment>
<gene>
    <name evidence="12" type="ORF">NCTC13645_00419</name>
</gene>
<name>A0A380NX60_WEIVI</name>
<protein>
    <submittedName>
        <fullName evidence="12">F0F1 ATP synthase subunit A</fullName>
    </submittedName>
</protein>
<keyword evidence="4" id="KW-0138">CF(0)</keyword>
<evidence type="ECO:0000313" key="12">
    <source>
        <dbReference type="EMBL" id="SUP52527.1"/>
    </source>
</evidence>
<keyword evidence="6" id="KW-0375">Hydrogen ion transport</keyword>
<dbReference type="GO" id="GO:0006754">
    <property type="term" value="P:ATP biosynthetic process"/>
    <property type="evidence" value="ECO:0007669"/>
    <property type="project" value="UniProtKB-KW"/>
</dbReference>
<comment type="similarity">
    <text evidence="2">Belongs to the ATPase A chain family.</text>
</comment>
<dbReference type="EMBL" id="UHIV01000001">
    <property type="protein sequence ID" value="SUP52527.1"/>
    <property type="molecule type" value="Genomic_DNA"/>
</dbReference>
<organism evidence="12 13">
    <name type="scientific">Weissella viridescens</name>
    <name type="common">Lactobacillus viridescens</name>
    <dbReference type="NCBI Taxonomy" id="1629"/>
    <lineage>
        <taxon>Bacteria</taxon>
        <taxon>Bacillati</taxon>
        <taxon>Bacillota</taxon>
        <taxon>Bacilli</taxon>
        <taxon>Lactobacillales</taxon>
        <taxon>Lactobacillaceae</taxon>
        <taxon>Weissella</taxon>
    </lineage>
</organism>
<evidence type="ECO:0000256" key="6">
    <source>
        <dbReference type="ARBA" id="ARBA00022781"/>
    </source>
</evidence>
<dbReference type="SUPFAM" id="SSF81336">
    <property type="entry name" value="F1F0 ATP synthase subunit A"/>
    <property type="match status" value="1"/>
</dbReference>
<dbReference type="InterPro" id="IPR035908">
    <property type="entry name" value="F0_ATP_A_sf"/>
</dbReference>
<reference evidence="12 13" key="1">
    <citation type="submission" date="2018-06" db="EMBL/GenBank/DDBJ databases">
        <authorList>
            <consortium name="Pathogen Informatics"/>
            <person name="Doyle S."/>
        </authorList>
    </citation>
    <scope>NUCLEOTIDE SEQUENCE [LARGE SCALE GENOMIC DNA]</scope>
    <source>
        <strain evidence="12 13">NCTC13645</strain>
    </source>
</reference>
<keyword evidence="5 11" id="KW-0812">Transmembrane</keyword>
<accession>A0A380NX60</accession>
<dbReference type="Proteomes" id="UP000254621">
    <property type="component" value="Unassembled WGS sequence"/>
</dbReference>
<keyword evidence="10" id="KW-0066">ATP synthesis</keyword>
<feature type="transmembrane region" description="Helical" evidence="11">
    <location>
        <begin position="20"/>
        <end position="42"/>
    </location>
</feature>
<keyword evidence="7 11" id="KW-1133">Transmembrane helix</keyword>
<evidence type="ECO:0000256" key="2">
    <source>
        <dbReference type="ARBA" id="ARBA00006810"/>
    </source>
</evidence>
<evidence type="ECO:0000256" key="8">
    <source>
        <dbReference type="ARBA" id="ARBA00023065"/>
    </source>
</evidence>
<evidence type="ECO:0000256" key="10">
    <source>
        <dbReference type="ARBA" id="ARBA00023310"/>
    </source>
</evidence>
<evidence type="ECO:0000256" key="4">
    <source>
        <dbReference type="ARBA" id="ARBA00022547"/>
    </source>
</evidence>
<proteinExistence type="inferred from homology"/>
<sequence length="43" mass="4781">MGLIWELAKSYGILTMVPGLILAVIWMAFSFFIGAIQAYVFVV</sequence>
<dbReference type="GO" id="GO:1902600">
    <property type="term" value="P:proton transmembrane transport"/>
    <property type="evidence" value="ECO:0007669"/>
    <property type="project" value="UniProtKB-KW"/>
</dbReference>
<evidence type="ECO:0000313" key="13">
    <source>
        <dbReference type="Proteomes" id="UP000254621"/>
    </source>
</evidence>
<evidence type="ECO:0000256" key="3">
    <source>
        <dbReference type="ARBA" id="ARBA00022448"/>
    </source>
</evidence>
<evidence type="ECO:0000256" key="5">
    <source>
        <dbReference type="ARBA" id="ARBA00022692"/>
    </source>
</evidence>
<keyword evidence="9 11" id="KW-0472">Membrane</keyword>
<evidence type="ECO:0000256" key="1">
    <source>
        <dbReference type="ARBA" id="ARBA00004141"/>
    </source>
</evidence>
<dbReference type="AlphaFoldDB" id="A0A380NX60"/>
<keyword evidence="8" id="KW-0406">Ion transport</keyword>
<evidence type="ECO:0000256" key="11">
    <source>
        <dbReference type="SAM" id="Phobius"/>
    </source>
</evidence>
<evidence type="ECO:0000256" key="9">
    <source>
        <dbReference type="ARBA" id="ARBA00023136"/>
    </source>
</evidence>
<keyword evidence="3" id="KW-0813">Transport</keyword>
<evidence type="ECO:0000256" key="7">
    <source>
        <dbReference type="ARBA" id="ARBA00022989"/>
    </source>
</evidence>
<dbReference type="GO" id="GO:0045259">
    <property type="term" value="C:proton-transporting ATP synthase complex"/>
    <property type="evidence" value="ECO:0007669"/>
    <property type="project" value="UniProtKB-KW"/>
</dbReference>